<dbReference type="Gene3D" id="3.40.50.10810">
    <property type="entry name" value="Tandem AAA-ATPase domain"/>
    <property type="match status" value="1"/>
</dbReference>
<reference evidence="12" key="1">
    <citation type="journal article" date="2020" name="Front. Microbiol.">
        <title>Gene regulatory networks of Penicillium echinulatum 2HH and Penicillium oxalicum 114-2 inferred by a computational biology approach.</title>
        <authorList>
            <person name="Lenz A.R."/>
            <person name="Galan-Vasquez E."/>
            <person name="Balbinot E."/>
            <person name="De Abreu F.P."/>
            <person name="De Oliveira N.S."/>
            <person name="Da Rosa L.O."/>
            <person name="De Avila E Silva S."/>
            <person name="Camassola M."/>
            <person name="Dillon A.J.P."/>
            <person name="Perez-Rueda E."/>
        </authorList>
    </citation>
    <scope>NUCLEOTIDE SEQUENCE</scope>
    <source>
        <strain evidence="12">S1M29</strain>
    </source>
</reference>
<evidence type="ECO:0000313" key="12">
    <source>
        <dbReference type="EMBL" id="KAF7719589.1"/>
    </source>
</evidence>
<dbReference type="GO" id="GO:0004386">
    <property type="term" value="F:helicase activity"/>
    <property type="evidence" value="ECO:0007669"/>
    <property type="project" value="UniProtKB-KW"/>
</dbReference>
<dbReference type="SMART" id="SM00487">
    <property type="entry name" value="DEXDc"/>
    <property type="match status" value="1"/>
</dbReference>
<keyword evidence="3" id="KW-0547">Nucleotide-binding</keyword>
<feature type="region of interest" description="Disordered" evidence="9">
    <location>
        <begin position="1519"/>
        <end position="1543"/>
    </location>
</feature>
<feature type="region of interest" description="Disordered" evidence="9">
    <location>
        <begin position="183"/>
        <end position="232"/>
    </location>
</feature>
<accession>A0A8J8WM83</accession>
<feature type="compositionally biased region" description="Polar residues" evidence="9">
    <location>
        <begin position="1686"/>
        <end position="1715"/>
    </location>
</feature>
<evidence type="ECO:0000256" key="1">
    <source>
        <dbReference type="ARBA" id="ARBA00004123"/>
    </source>
</evidence>
<dbReference type="EMBL" id="WIWV01000004">
    <property type="protein sequence ID" value="KAF7719589.1"/>
    <property type="molecule type" value="Genomic_DNA"/>
</dbReference>
<keyword evidence="7" id="KW-0238">DNA-binding</keyword>
<dbReference type="InterPro" id="IPR001650">
    <property type="entry name" value="Helicase_C-like"/>
</dbReference>
<evidence type="ECO:0000256" key="7">
    <source>
        <dbReference type="ARBA" id="ARBA00023125"/>
    </source>
</evidence>
<dbReference type="OrthoDB" id="2020972at2759"/>
<dbReference type="SMART" id="SM00490">
    <property type="entry name" value="HELICc"/>
    <property type="match status" value="1"/>
</dbReference>
<dbReference type="PROSITE" id="PS51192">
    <property type="entry name" value="HELICASE_ATP_BIND_1"/>
    <property type="match status" value="1"/>
</dbReference>
<evidence type="ECO:0000259" key="11">
    <source>
        <dbReference type="PROSITE" id="PS51194"/>
    </source>
</evidence>
<dbReference type="CDD" id="cd18793">
    <property type="entry name" value="SF2_C_SNF"/>
    <property type="match status" value="1"/>
</dbReference>
<sequence length="1750" mass="193872">MSGDASDPIDWDVAGVVAFLCNPREAPWAESTTAPRPDLTALEAALRDNEVTGEVLLNDVDSQALKDDFSIKPLGHRSSVLRAINWLQARSPKYRARHGLPLPLETYLQGALSLSTASSSISSPTPTAPLALPLSLALSLPPSAVPTTTPPSPVIKEKRRIAPTLVADTQGLGILGQHQVPLASLGPKSGNGDHSVSPQAPLAMPPTPHVEENPRISESPFPLPPQPSSTKEKDFFDHLLEKYKDDGEVEPLYGDSEFELDTESLAELEEREEDGEESEGPAGQKHVDQRTLSQEECEAVFSAFIDEYSVCWEREHRPKHQRHAHYVWNLGRDKHGGAAYCADAKKMQQRLAVRLLSMKNMLIEAGYSTPNDLRDGCRVMEPTLDEVCLQKWKADIIDSPNCPPYEAPLTREPRQRKRREVDADEETLSSSSAVSSDSDWIVSDEEVDSSGHAVEDDSSDGNDIDHGAPFRAFGRAQSPSAQSTATSDESERGFGAGKRLRITTGDRIHDPVGITEPDDPSHQATQPRPVPDMMCLDSPSPVEAFDHADRMDTDTPDSSQKLPAGFPGQDVVTEDNGFMVTTPPLNPSTSSSLIPGLTLTPGELSFIHESASSGPLRDPSRRASTGSAQFQPPLDIQDIDLFHLVSEIDCKQIDATGTSEWILAKQMTLLSADERESLGEYLERYVDNLYVTQVDSALSALVQDKSHFDGMTPEESETGMRLAIYYVCWHCRTSPGLYGVQKDQLKKALEDLDLPTFLPFFRRLKSLFETYVIWVTQRTTPGLADHKHAESNSLKRKRRGRGTGRLKSLGSRPLSTMQKDAQMRQAEQELGWRRLREELESRGVSNSDPDKQAVTFKDPIIYLDPHLGRFVKPHQLTGIQFMWRELIEAGNSQGCLLAHVMGLGKTFQVVSLLSTIAAAAASEDPRIRDQVPQRFHHSRTLILCPSSLVQNWIDEFRMWLPPGHRLGVVYEVSRRLMRRDALISDRVGTIAEWSKNGGVLVISYELFRNSVTNKPPLLTQADHQLLKVSLLSKASIVVADEAHRLKSANAAISQLVSQFHTMSRIALTGSPLSNQLSEYYQMVDWVAPGYLEDAATFKKKFMDPIQAGSYIDSTIMEQRESLVALQLLNGILAPKVLRADTAVLANDLPPKTEFIITVPLTQLQKDAYNLFVDRARSDAANSTTKLWSWLAIMQLCCNHPFPFYEKLAGRVRENAELGEAQSILPNTLQEAELPSDLVSLMDELLQSYPNKADVSLSHRAVLLDKILDLCAEAGDKVLVFTQSIPTLNFLDNMLKERGRSFRRIDGSVTGLDRQTIVKEFNREDDEEPHILLISTRAGGVGLNMHSANRVVIFDFLFNPMWEEQAVGRAYRIGQKKPVFVYRFVSGGTFEQLIFNNAVFKRQLAVRVVDKKTVVRESSRKVSTYLTHVHDVVRDDQHEALGWDSQVLDKLLHSEYREIVLQAKLSHIRDNESDHLTTEEKRQVEDELAMERLKRSDPAAFQAEMKKREIQERLAGTTNSLIGPSRTLSGQPALPSMAGANGEEVTRNVSREYPSPHLPSPARVPSVQSALRSDRRLTYFVPAGSEVIVIDDDDASPSSVPPAPDATLRLRPRVQSEGSGQPTSALTSDDSRPRALPGPANPSPSNRQLVRVRPAQTEQEANVSYPLNPVLDFFRNPIWGPRGHTVPSASHAESPTAQENGSATQEGQGSEISTSAAPEAQTPKRVVPFDPPTGVDMNAFMRLSDDDRSPS</sequence>
<keyword evidence="13" id="KW-1185">Reference proteome</keyword>
<evidence type="ECO:0000256" key="3">
    <source>
        <dbReference type="ARBA" id="ARBA00022741"/>
    </source>
</evidence>
<feature type="region of interest" description="Disordered" evidence="9">
    <location>
        <begin position="402"/>
        <end position="529"/>
    </location>
</feature>
<gene>
    <name evidence="12" type="ORF">PECM_005489</name>
</gene>
<dbReference type="Pfam" id="PF24580">
    <property type="entry name" value="DUF7607"/>
    <property type="match status" value="1"/>
</dbReference>
<protein>
    <submittedName>
        <fullName evidence="12">Uncharacterized protein</fullName>
    </submittedName>
</protein>
<evidence type="ECO:0000256" key="8">
    <source>
        <dbReference type="ARBA" id="ARBA00023242"/>
    </source>
</evidence>
<dbReference type="InterPro" id="IPR014001">
    <property type="entry name" value="Helicase_ATP-bd"/>
</dbReference>
<feature type="region of interest" description="Disordered" evidence="9">
    <location>
        <begin position="784"/>
        <end position="820"/>
    </location>
</feature>
<name>A0A8J8WM83_9EURO</name>
<keyword evidence="6" id="KW-0067">ATP-binding</keyword>
<evidence type="ECO:0000313" key="13">
    <source>
        <dbReference type="Proteomes" id="UP000631181"/>
    </source>
</evidence>
<feature type="region of interest" description="Disordered" evidence="9">
    <location>
        <begin position="267"/>
        <end position="290"/>
    </location>
</feature>
<organism evidence="12 13">
    <name type="scientific">Penicillium ucsense</name>
    <dbReference type="NCBI Taxonomy" id="2839758"/>
    <lineage>
        <taxon>Eukaryota</taxon>
        <taxon>Fungi</taxon>
        <taxon>Dikarya</taxon>
        <taxon>Ascomycota</taxon>
        <taxon>Pezizomycotina</taxon>
        <taxon>Eurotiomycetes</taxon>
        <taxon>Eurotiomycetidae</taxon>
        <taxon>Eurotiales</taxon>
        <taxon>Aspergillaceae</taxon>
        <taxon>Penicillium</taxon>
    </lineage>
</organism>
<feature type="region of interest" description="Disordered" evidence="9">
    <location>
        <begin position="609"/>
        <end position="630"/>
    </location>
</feature>
<feature type="domain" description="Helicase ATP-binding" evidence="10">
    <location>
        <begin position="886"/>
        <end position="1089"/>
    </location>
</feature>
<dbReference type="Pfam" id="PF00176">
    <property type="entry name" value="SNF2-rel_dom"/>
    <property type="match status" value="1"/>
</dbReference>
<dbReference type="PANTHER" id="PTHR45797:SF1">
    <property type="entry name" value="HELICASE ARIP4"/>
    <property type="match status" value="1"/>
</dbReference>
<dbReference type="Pfam" id="PF00271">
    <property type="entry name" value="Helicase_C"/>
    <property type="match status" value="1"/>
</dbReference>
<dbReference type="GO" id="GO:0005634">
    <property type="term" value="C:nucleus"/>
    <property type="evidence" value="ECO:0007669"/>
    <property type="project" value="UniProtKB-SubCell"/>
</dbReference>
<keyword evidence="8" id="KW-0539">Nucleus</keyword>
<dbReference type="InterPro" id="IPR049730">
    <property type="entry name" value="SNF2/RAD54-like_C"/>
</dbReference>
<dbReference type="GO" id="GO:0016887">
    <property type="term" value="F:ATP hydrolysis activity"/>
    <property type="evidence" value="ECO:0007669"/>
    <property type="project" value="InterPro"/>
</dbReference>
<dbReference type="Proteomes" id="UP000631181">
    <property type="component" value="Unassembled WGS sequence"/>
</dbReference>
<feature type="region of interest" description="Disordered" evidence="9">
    <location>
        <begin position="1683"/>
        <end position="1750"/>
    </location>
</feature>
<evidence type="ECO:0000256" key="4">
    <source>
        <dbReference type="ARBA" id="ARBA00022801"/>
    </source>
</evidence>
<dbReference type="InterPro" id="IPR000330">
    <property type="entry name" value="SNF2_N"/>
</dbReference>
<feature type="compositionally biased region" description="Low complexity" evidence="9">
    <location>
        <begin position="428"/>
        <end position="441"/>
    </location>
</feature>
<feature type="compositionally biased region" description="Polar residues" evidence="9">
    <location>
        <begin position="1615"/>
        <end position="1627"/>
    </location>
</feature>
<dbReference type="InterPro" id="IPR027417">
    <property type="entry name" value="P-loop_NTPase"/>
</dbReference>
<comment type="similarity">
    <text evidence="2">Belongs to the SNF2/RAD54 helicase family.</text>
</comment>
<dbReference type="InterPro" id="IPR044574">
    <property type="entry name" value="ARIP4-like"/>
</dbReference>
<comment type="subcellular location">
    <subcellularLocation>
        <location evidence="1">Nucleus</location>
    </subcellularLocation>
</comment>
<dbReference type="PROSITE" id="PS51194">
    <property type="entry name" value="HELICASE_CTER"/>
    <property type="match status" value="1"/>
</dbReference>
<comment type="caution">
    <text evidence="12">The sequence shown here is derived from an EMBL/GenBank/DDBJ whole genome shotgun (WGS) entry which is preliminary data.</text>
</comment>
<feature type="region of interest" description="Disordered" evidence="9">
    <location>
        <begin position="1591"/>
        <end position="1662"/>
    </location>
</feature>
<feature type="region of interest" description="Disordered" evidence="9">
    <location>
        <begin position="1549"/>
        <end position="1568"/>
    </location>
</feature>
<dbReference type="InterPro" id="IPR038718">
    <property type="entry name" value="SNF2-like_sf"/>
</dbReference>
<feature type="compositionally biased region" description="Acidic residues" evidence="9">
    <location>
        <begin position="267"/>
        <end position="279"/>
    </location>
</feature>
<dbReference type="GO" id="GO:0005524">
    <property type="term" value="F:ATP binding"/>
    <property type="evidence" value="ECO:0007669"/>
    <property type="project" value="UniProtKB-KW"/>
</dbReference>
<evidence type="ECO:0000256" key="5">
    <source>
        <dbReference type="ARBA" id="ARBA00022806"/>
    </source>
</evidence>
<dbReference type="InterPro" id="IPR056026">
    <property type="entry name" value="DUF7607"/>
</dbReference>
<evidence type="ECO:0000256" key="2">
    <source>
        <dbReference type="ARBA" id="ARBA00007025"/>
    </source>
</evidence>
<dbReference type="Gene3D" id="3.40.50.300">
    <property type="entry name" value="P-loop containing nucleotide triphosphate hydrolases"/>
    <property type="match status" value="1"/>
</dbReference>
<keyword evidence="4" id="KW-0378">Hydrolase</keyword>
<feature type="compositionally biased region" description="Low complexity" evidence="9">
    <location>
        <begin position="476"/>
        <end position="487"/>
    </location>
</feature>
<dbReference type="InterPro" id="IPR013761">
    <property type="entry name" value="SAM/pointed_sf"/>
</dbReference>
<keyword evidence="5" id="KW-0347">Helicase</keyword>
<dbReference type="SUPFAM" id="SSF47769">
    <property type="entry name" value="SAM/Pointed domain"/>
    <property type="match status" value="1"/>
</dbReference>
<evidence type="ECO:0000256" key="9">
    <source>
        <dbReference type="SAM" id="MobiDB-lite"/>
    </source>
</evidence>
<dbReference type="Gene3D" id="1.10.150.50">
    <property type="entry name" value="Transcription Factor, Ets-1"/>
    <property type="match status" value="1"/>
</dbReference>
<feature type="domain" description="Helicase C-terminal" evidence="11">
    <location>
        <begin position="1262"/>
        <end position="1414"/>
    </location>
</feature>
<dbReference type="SUPFAM" id="SSF52540">
    <property type="entry name" value="P-loop containing nucleoside triphosphate hydrolases"/>
    <property type="match status" value="2"/>
</dbReference>
<evidence type="ECO:0000259" key="10">
    <source>
        <dbReference type="PROSITE" id="PS51192"/>
    </source>
</evidence>
<dbReference type="GO" id="GO:0003677">
    <property type="term" value="F:DNA binding"/>
    <property type="evidence" value="ECO:0007669"/>
    <property type="project" value="UniProtKB-KW"/>
</dbReference>
<feature type="compositionally biased region" description="Basic residues" evidence="9">
    <location>
        <begin position="794"/>
        <end position="804"/>
    </location>
</feature>
<evidence type="ECO:0000256" key="6">
    <source>
        <dbReference type="ARBA" id="ARBA00022840"/>
    </source>
</evidence>
<dbReference type="PANTHER" id="PTHR45797">
    <property type="entry name" value="RAD54-LIKE"/>
    <property type="match status" value="1"/>
</dbReference>
<proteinExistence type="inferred from homology"/>
<feature type="compositionally biased region" description="Polar residues" evidence="9">
    <location>
        <begin position="1519"/>
        <end position="1529"/>
    </location>
</feature>